<dbReference type="Proteomes" id="UP000008915">
    <property type="component" value="Chromosome"/>
</dbReference>
<reference evidence="13 14" key="1">
    <citation type="journal article" date="2010" name="Stand. Genomic Sci.">
        <title>Complete genome sequence of Thermaerobacter marianensis type strain (7p75a).</title>
        <authorList>
            <person name="Han C."/>
            <person name="Gu W."/>
            <person name="Zhang X."/>
            <person name="Lapidus A."/>
            <person name="Nolan M."/>
            <person name="Copeland A."/>
            <person name="Lucas S."/>
            <person name="Del Rio T.G."/>
            <person name="Tice H."/>
            <person name="Cheng J.F."/>
            <person name="Tapia R."/>
            <person name="Goodwin L."/>
            <person name="Pitluck S."/>
            <person name="Pagani I."/>
            <person name="Ivanova N."/>
            <person name="Mavromatis K."/>
            <person name="Mikhailova N."/>
            <person name="Pati A."/>
            <person name="Chen A."/>
            <person name="Palaniappan K."/>
            <person name="Land M."/>
            <person name="Hauser L."/>
            <person name="Chang Y.J."/>
            <person name="Jeffries C.D."/>
            <person name="Schneider S."/>
            <person name="Rohde M."/>
            <person name="Goker M."/>
            <person name="Pukall R."/>
            <person name="Woyke T."/>
            <person name="Bristow J."/>
            <person name="Eisen J.A."/>
            <person name="Markowitz V."/>
            <person name="Hugenholtz P."/>
            <person name="Kyrpides N.C."/>
            <person name="Klenk H.P."/>
            <person name="Detter J.C."/>
        </authorList>
    </citation>
    <scope>NUCLEOTIDE SEQUENCE [LARGE SCALE GENOMIC DNA]</scope>
    <source>
        <strain evidence="14">ATCC 700841 / DSM 12885 / JCM 10246 / 7p75a</strain>
    </source>
</reference>
<evidence type="ECO:0000256" key="10">
    <source>
        <dbReference type="RuleBase" id="RU366007"/>
    </source>
</evidence>
<evidence type="ECO:0000256" key="8">
    <source>
        <dbReference type="ARBA" id="ARBA00025211"/>
    </source>
</evidence>
<evidence type="ECO:0000256" key="9">
    <source>
        <dbReference type="ARBA" id="ARBA00051231"/>
    </source>
</evidence>
<dbReference type="InterPro" id="IPR029061">
    <property type="entry name" value="THDP-binding"/>
</dbReference>
<dbReference type="PANTHER" id="PTHR43380:SF1">
    <property type="entry name" value="2-OXOISOVALERATE DEHYDROGENASE SUBUNIT ALPHA, MITOCHONDRIAL"/>
    <property type="match status" value="1"/>
</dbReference>
<dbReference type="Pfam" id="PF00676">
    <property type="entry name" value="E1_dh"/>
    <property type="match status" value="1"/>
</dbReference>
<evidence type="ECO:0000313" key="13">
    <source>
        <dbReference type="EMBL" id="ADU51782.1"/>
    </source>
</evidence>
<dbReference type="InterPro" id="IPR001017">
    <property type="entry name" value="DH_E1"/>
</dbReference>
<dbReference type="PANTHER" id="PTHR43380">
    <property type="entry name" value="2-OXOISOVALERATE DEHYDROGENASE SUBUNIT ALPHA, MITOCHONDRIAL"/>
    <property type="match status" value="1"/>
</dbReference>
<dbReference type="KEGG" id="tmr:Tmar_1673"/>
<evidence type="ECO:0000256" key="4">
    <source>
        <dbReference type="ARBA" id="ARBA00014159"/>
    </source>
</evidence>
<name>E6SHI7_THEM7</name>
<dbReference type="eggNOG" id="COG1071">
    <property type="taxonomic scope" value="Bacteria"/>
</dbReference>
<keyword evidence="7 10" id="KW-0670">Pyruvate</keyword>
<dbReference type="EMBL" id="CP002344">
    <property type="protein sequence ID" value="ADU51782.1"/>
    <property type="molecule type" value="Genomic_DNA"/>
</dbReference>
<dbReference type="EC" id="1.2.4.1" evidence="3 10"/>
<dbReference type="STRING" id="644966.Tmar_1673"/>
<evidence type="ECO:0000256" key="11">
    <source>
        <dbReference type="SAM" id="MobiDB-lite"/>
    </source>
</evidence>
<dbReference type="NCBIfam" id="TIGR03181">
    <property type="entry name" value="PDH_E1_alph_x"/>
    <property type="match status" value="1"/>
</dbReference>
<evidence type="ECO:0000256" key="5">
    <source>
        <dbReference type="ARBA" id="ARBA00023002"/>
    </source>
</evidence>
<dbReference type="Gene3D" id="3.40.50.970">
    <property type="match status" value="1"/>
</dbReference>
<dbReference type="SUPFAM" id="SSF52518">
    <property type="entry name" value="Thiamin diphosphate-binding fold (THDP-binding)"/>
    <property type="match status" value="1"/>
</dbReference>
<dbReference type="InterPro" id="IPR017596">
    <property type="entry name" value="PdhA/BkdA"/>
</dbReference>
<accession>E6SHI7</accession>
<dbReference type="GO" id="GO:0009083">
    <property type="term" value="P:branched-chain amino acid catabolic process"/>
    <property type="evidence" value="ECO:0007669"/>
    <property type="project" value="TreeGrafter"/>
</dbReference>
<dbReference type="AlphaFoldDB" id="E6SHI7"/>
<dbReference type="GO" id="GO:0004739">
    <property type="term" value="F:pyruvate dehydrogenase (acetyl-transferring) activity"/>
    <property type="evidence" value="ECO:0007669"/>
    <property type="project" value="UniProtKB-UniRule"/>
</dbReference>
<proteinExistence type="predicted"/>
<reference evidence="14" key="2">
    <citation type="journal article" date="2010" name="Stand. Genomic Sci.">
        <title>Complete genome sequence of Thermaerobacter marianensis type strain (7p75aT).</title>
        <authorList>
            <person name="Han C."/>
            <person name="Gu W."/>
            <person name="Zhang X."/>
            <person name="Lapidus A."/>
            <person name="Nolan M."/>
            <person name="Copeland A."/>
            <person name="Lucas S."/>
            <person name="Glavina Del Rio T."/>
            <person name="Tice H."/>
            <person name="Cheng J."/>
            <person name="Tapia R."/>
            <person name="Goodwin L."/>
            <person name="Pitluck S."/>
            <person name="Pagani I."/>
            <person name="Ivanova N."/>
            <person name="Mavromatis K."/>
            <person name="Mikhailova N."/>
            <person name="Pati A."/>
            <person name="Chen A."/>
            <person name="Palaniappan K."/>
            <person name="Land M."/>
            <person name="Hauser L."/>
            <person name="Chang Y."/>
            <person name="Jeffries C."/>
            <person name="Schneider S."/>
            <person name="Rohde M."/>
            <person name="Goker M."/>
            <person name="Pukall R."/>
            <person name="Woyke T."/>
            <person name="Bristow J."/>
            <person name="Eisen J."/>
            <person name="Markowitz V."/>
            <person name="Hugenholtz P."/>
            <person name="Kyrpides N."/>
            <person name="Klenk H."/>
            <person name="Detter J."/>
        </authorList>
    </citation>
    <scope>NUCLEOTIDE SEQUENCE [LARGE SCALE GENOMIC DNA]</scope>
    <source>
        <strain evidence="14">ATCC 700841 / DSM 12885 / JCM 10246 / 7p75a</strain>
    </source>
</reference>
<evidence type="ECO:0000256" key="2">
    <source>
        <dbReference type="ARBA" id="ARBA00011870"/>
    </source>
</evidence>
<feature type="domain" description="Dehydrogenase E1 component" evidence="12">
    <location>
        <begin position="41"/>
        <end position="331"/>
    </location>
</feature>
<protein>
    <recommendedName>
        <fullName evidence="4 10">Pyruvate dehydrogenase E1 component subunit alpha</fullName>
        <ecNumber evidence="3 10">1.2.4.1</ecNumber>
    </recommendedName>
</protein>
<gene>
    <name evidence="13" type="ordered locus">Tmar_1673</name>
</gene>
<evidence type="ECO:0000256" key="3">
    <source>
        <dbReference type="ARBA" id="ARBA00012281"/>
    </source>
</evidence>
<keyword evidence="14" id="KW-1185">Reference proteome</keyword>
<comment type="cofactor">
    <cofactor evidence="1 10">
        <name>thiamine diphosphate</name>
        <dbReference type="ChEBI" id="CHEBI:58937"/>
    </cofactor>
</comment>
<evidence type="ECO:0000256" key="7">
    <source>
        <dbReference type="ARBA" id="ARBA00023317"/>
    </source>
</evidence>
<sequence>MGSLHHLREETFELVRVLDPDGNLVGEPAPDLTDEKLLEFYRWMVFARLFDERCLNLQRQGRMGTYAPLSGQEAAQVGSAFALQAEDWVFPSYREHAVTMIHGLPMENVLLYWMGREEGNQIPPDVNVFTVAVPIATQIPHAVGAAWAAKIRGDRRAFIVYFGDGATSEGDFHEGCNFAGVFKVPLVFFCQNNQFAISVPLHRQTASETIAQKAVAYGFPGVRVDGNDVLAVYKVTKEALDRARAGEGPTLIEAVTYRFGPHTTADDPTRYRAREELEEWRERRDPITRMRRFLTARGLLDEEADRAIAEEARQRIAAAVRTVEQKPKAPPESIFDYVYAQLPWNLQEQRRELLEELGRAGATEAGGTAALGARSSGTNAAAGSPAGGMNAAAPGAQGRQGGGR</sequence>
<evidence type="ECO:0000259" key="12">
    <source>
        <dbReference type="Pfam" id="PF00676"/>
    </source>
</evidence>
<evidence type="ECO:0000256" key="1">
    <source>
        <dbReference type="ARBA" id="ARBA00001964"/>
    </source>
</evidence>
<feature type="region of interest" description="Disordered" evidence="11">
    <location>
        <begin position="367"/>
        <end position="404"/>
    </location>
</feature>
<dbReference type="CDD" id="cd02000">
    <property type="entry name" value="TPP_E1_PDC_ADC_BCADC"/>
    <property type="match status" value="1"/>
</dbReference>
<evidence type="ECO:0000313" key="14">
    <source>
        <dbReference type="Proteomes" id="UP000008915"/>
    </source>
</evidence>
<dbReference type="HOGENOM" id="CLU_029393_1_0_9"/>
<comment type="function">
    <text evidence="8 10">The pyruvate dehydrogenase complex catalyzes the overall conversion of pyruvate to acetyl-CoA and CO(2). It contains multiple copies of three enzymatic components: pyruvate dehydrogenase (E1), dihydrolipoamide acetyltransferase (E2) and lipoamide dehydrogenase (E3).</text>
</comment>
<organism evidence="13 14">
    <name type="scientific">Thermaerobacter marianensis (strain ATCC 700841 / DSM 12885 / JCM 10246 / 7p75a)</name>
    <dbReference type="NCBI Taxonomy" id="644966"/>
    <lineage>
        <taxon>Bacteria</taxon>
        <taxon>Bacillati</taxon>
        <taxon>Bacillota</taxon>
        <taxon>Clostridia</taxon>
        <taxon>Eubacteriales</taxon>
        <taxon>Clostridiales Family XVII. Incertae Sedis</taxon>
        <taxon>Thermaerobacter</taxon>
    </lineage>
</organism>
<keyword evidence="6 10" id="KW-0786">Thiamine pyrophosphate</keyword>
<feature type="compositionally biased region" description="Low complexity" evidence="11">
    <location>
        <begin position="367"/>
        <end position="397"/>
    </location>
</feature>
<comment type="catalytic activity">
    <reaction evidence="9 10">
        <text>N(6)-[(R)-lipoyl]-L-lysyl-[protein] + pyruvate + H(+) = N(6)-[(R)-S(8)-acetyldihydrolipoyl]-L-lysyl-[protein] + CO2</text>
        <dbReference type="Rhea" id="RHEA:19189"/>
        <dbReference type="Rhea" id="RHEA-COMP:10474"/>
        <dbReference type="Rhea" id="RHEA-COMP:10478"/>
        <dbReference type="ChEBI" id="CHEBI:15361"/>
        <dbReference type="ChEBI" id="CHEBI:15378"/>
        <dbReference type="ChEBI" id="CHEBI:16526"/>
        <dbReference type="ChEBI" id="CHEBI:83099"/>
        <dbReference type="ChEBI" id="CHEBI:83111"/>
        <dbReference type="EC" id="1.2.4.1"/>
    </reaction>
</comment>
<dbReference type="RefSeq" id="WP_013496083.1">
    <property type="nucleotide sequence ID" value="NC_014831.1"/>
</dbReference>
<dbReference type="InterPro" id="IPR050771">
    <property type="entry name" value="Alpha-ketoacid_DH_E1_comp"/>
</dbReference>
<keyword evidence="5 10" id="KW-0560">Oxidoreductase</keyword>
<evidence type="ECO:0000256" key="6">
    <source>
        <dbReference type="ARBA" id="ARBA00023052"/>
    </source>
</evidence>
<comment type="subunit">
    <text evidence="2 10">Heterodimer of an alpha and a beta chain.</text>
</comment>